<accession>A0A7R8YZ91</accession>
<proteinExistence type="predicted"/>
<keyword evidence="2" id="KW-0479">Metal-binding</keyword>
<dbReference type="AlphaFoldDB" id="A0A7R8YZ91"/>
<sequence length="413" mass="47281">MDESAVVTNVATILAKDLLLDRNLKFRPIPYPVQQFWNFLEDNDEGMDYFVYNMLRKRKVRTCRNGRTSKVPLDSESTEGSRSMPDTTITPVPLVKSQTQKLEVNLRISQLLPPKDFEGNFHMKKGTFNALLEVLSPLMKNQLREIDNSLISKDTFLSLALWKLSTSQHFEEISQRFKIPAKVCHQISGNFCGLISSFINTFVSWPNMQHIIGLTTYKQTQMLGAIGTKHLDVFLESEDDEVDVILQLVCTSDLIIIDCYLELASKYSCHNSPILKKLASTSEPLPNGCYLVGDSKFPLMSSLITPYSDAKDQRKIQFNQYIEMQTKSVQNTITQMMHRFQSLYSLEAKDLQEMKKTIETICGLYNFCRRFNDNCIPKLSESGVQEVKLPMKGDESNPNGIRRREQLLEIICP</sequence>
<feature type="domain" description="DDE Tnp4" evidence="4">
    <location>
        <begin position="247"/>
        <end position="366"/>
    </location>
</feature>
<protein>
    <recommendedName>
        <fullName evidence="4">DDE Tnp4 domain-containing protein</fullName>
    </recommendedName>
</protein>
<feature type="region of interest" description="Disordered" evidence="3">
    <location>
        <begin position="67"/>
        <end position="89"/>
    </location>
</feature>
<name>A0A7R8YZ91_HERIL</name>
<dbReference type="InterPro" id="IPR027806">
    <property type="entry name" value="HARBI1_dom"/>
</dbReference>
<dbReference type="OrthoDB" id="1681765at2759"/>
<dbReference type="InParanoid" id="A0A7R8YZ91"/>
<dbReference type="EMBL" id="LR899013">
    <property type="protein sequence ID" value="CAD7091299.1"/>
    <property type="molecule type" value="Genomic_DNA"/>
</dbReference>
<evidence type="ECO:0000313" key="5">
    <source>
        <dbReference type="EMBL" id="CAD7091299.1"/>
    </source>
</evidence>
<evidence type="ECO:0000259" key="4">
    <source>
        <dbReference type="Pfam" id="PF13359"/>
    </source>
</evidence>
<evidence type="ECO:0000256" key="2">
    <source>
        <dbReference type="ARBA" id="ARBA00022723"/>
    </source>
</evidence>
<organism evidence="5 6">
    <name type="scientific">Hermetia illucens</name>
    <name type="common">Black soldier fly</name>
    <dbReference type="NCBI Taxonomy" id="343691"/>
    <lineage>
        <taxon>Eukaryota</taxon>
        <taxon>Metazoa</taxon>
        <taxon>Ecdysozoa</taxon>
        <taxon>Arthropoda</taxon>
        <taxon>Hexapoda</taxon>
        <taxon>Insecta</taxon>
        <taxon>Pterygota</taxon>
        <taxon>Neoptera</taxon>
        <taxon>Endopterygota</taxon>
        <taxon>Diptera</taxon>
        <taxon>Brachycera</taxon>
        <taxon>Stratiomyomorpha</taxon>
        <taxon>Stratiomyidae</taxon>
        <taxon>Hermetiinae</taxon>
        <taxon>Hermetia</taxon>
    </lineage>
</organism>
<feature type="compositionally biased region" description="Polar residues" evidence="3">
    <location>
        <begin position="78"/>
        <end position="89"/>
    </location>
</feature>
<reference evidence="5 6" key="1">
    <citation type="submission" date="2020-11" db="EMBL/GenBank/DDBJ databases">
        <authorList>
            <person name="Wallbank WR R."/>
            <person name="Pardo Diaz C."/>
            <person name="Kozak K."/>
            <person name="Martin S."/>
            <person name="Jiggins C."/>
            <person name="Moest M."/>
            <person name="Warren A I."/>
            <person name="Generalovic N T."/>
            <person name="Byers J.R.P. K."/>
            <person name="Montejo-Kovacevich G."/>
            <person name="Yen C E."/>
        </authorList>
    </citation>
    <scope>NUCLEOTIDE SEQUENCE [LARGE SCALE GENOMIC DNA]</scope>
</reference>
<keyword evidence="6" id="KW-1185">Reference proteome</keyword>
<dbReference type="Proteomes" id="UP000594454">
    <property type="component" value="Chromosome 5"/>
</dbReference>
<evidence type="ECO:0000256" key="3">
    <source>
        <dbReference type="SAM" id="MobiDB-lite"/>
    </source>
</evidence>
<dbReference type="GO" id="GO:0046872">
    <property type="term" value="F:metal ion binding"/>
    <property type="evidence" value="ECO:0007669"/>
    <property type="project" value="UniProtKB-KW"/>
</dbReference>
<dbReference type="OMA" id="MKKEAHP"/>
<evidence type="ECO:0000256" key="1">
    <source>
        <dbReference type="ARBA" id="ARBA00001968"/>
    </source>
</evidence>
<gene>
    <name evidence="5" type="ORF">HERILL_LOCUS13722</name>
</gene>
<evidence type="ECO:0000313" key="6">
    <source>
        <dbReference type="Proteomes" id="UP000594454"/>
    </source>
</evidence>
<dbReference type="Pfam" id="PF13359">
    <property type="entry name" value="DDE_Tnp_4"/>
    <property type="match status" value="1"/>
</dbReference>
<comment type="cofactor">
    <cofactor evidence="1">
        <name>a divalent metal cation</name>
        <dbReference type="ChEBI" id="CHEBI:60240"/>
    </cofactor>
</comment>